<dbReference type="OrthoDB" id="8118055at2759"/>
<gene>
    <name evidence="3" type="primary">iec5</name>
    <name evidence="2" type="ORF">SJAG_03033</name>
</gene>
<dbReference type="RefSeq" id="XP_002174201.1">
    <property type="nucleotide sequence ID" value="XM_002174165.2"/>
</dbReference>
<accession>B6K351</accession>
<dbReference type="JaponicusDB" id="SJAG_03033">
    <property type="gene designation" value="iec5"/>
</dbReference>
<proteinExistence type="predicted"/>
<evidence type="ECO:0000313" key="3">
    <source>
        <dbReference type="JaponicusDB" id="SJAG_03033"/>
    </source>
</evidence>
<dbReference type="STRING" id="402676.B6K351"/>
<feature type="region of interest" description="Disordered" evidence="1">
    <location>
        <begin position="1"/>
        <end position="22"/>
    </location>
</feature>
<dbReference type="GO" id="GO:0006335">
    <property type="term" value="P:DNA replication-dependent chromatin assembly"/>
    <property type="evidence" value="ECO:0007669"/>
    <property type="project" value="EnsemblFungi"/>
</dbReference>
<dbReference type="EMBL" id="KE651167">
    <property type="protein sequence ID" value="EEB07908.1"/>
    <property type="molecule type" value="Genomic_DNA"/>
</dbReference>
<dbReference type="Proteomes" id="UP000001744">
    <property type="component" value="Unassembled WGS sequence"/>
</dbReference>
<evidence type="ECO:0000256" key="1">
    <source>
        <dbReference type="SAM" id="MobiDB-lite"/>
    </source>
</evidence>
<dbReference type="VEuPathDB" id="FungiDB:SJAG_03033"/>
<sequence length="146" mass="17478">MSSITPQRRHGERILPLRSTRKRKVQPNMMYLDEQTDTYVLPEQLTAQPPALTNYSSLLQKPQDKKRQERVEQLLESKLFYLRKQQREQRYATHQWDQDYLRWSQTENEEKWDSDSEAIGPAEQALSTAKALRFAEQFMDLEDRSM</sequence>
<dbReference type="GO" id="GO:0031011">
    <property type="term" value="C:Ino80 complex"/>
    <property type="evidence" value="ECO:0007669"/>
    <property type="project" value="EnsemblFungi"/>
</dbReference>
<evidence type="ECO:0000313" key="4">
    <source>
        <dbReference type="Proteomes" id="UP000001744"/>
    </source>
</evidence>
<organism evidence="2 4">
    <name type="scientific">Schizosaccharomyces japonicus (strain yFS275 / FY16936)</name>
    <name type="common">Fission yeast</name>
    <dbReference type="NCBI Taxonomy" id="402676"/>
    <lineage>
        <taxon>Eukaryota</taxon>
        <taxon>Fungi</taxon>
        <taxon>Dikarya</taxon>
        <taxon>Ascomycota</taxon>
        <taxon>Taphrinomycotina</taxon>
        <taxon>Schizosaccharomycetes</taxon>
        <taxon>Schizosaccharomycetales</taxon>
        <taxon>Schizosaccharomycetaceae</taxon>
        <taxon>Schizosaccharomyces</taxon>
    </lineage>
</organism>
<name>B6K351_SCHJY</name>
<evidence type="ECO:0000313" key="2">
    <source>
        <dbReference type="EMBL" id="EEB07908.1"/>
    </source>
</evidence>
<dbReference type="GeneID" id="7048949"/>
<reference evidence="2 4" key="1">
    <citation type="journal article" date="2011" name="Science">
        <title>Comparative functional genomics of the fission yeasts.</title>
        <authorList>
            <person name="Rhind N."/>
            <person name="Chen Z."/>
            <person name="Yassour M."/>
            <person name="Thompson D.A."/>
            <person name="Haas B.J."/>
            <person name="Habib N."/>
            <person name="Wapinski I."/>
            <person name="Roy S."/>
            <person name="Lin M.F."/>
            <person name="Heiman D.I."/>
            <person name="Young S.K."/>
            <person name="Furuya K."/>
            <person name="Guo Y."/>
            <person name="Pidoux A."/>
            <person name="Chen H.M."/>
            <person name="Robbertse B."/>
            <person name="Goldberg J.M."/>
            <person name="Aoki K."/>
            <person name="Bayne E.H."/>
            <person name="Berlin A.M."/>
            <person name="Desjardins C.A."/>
            <person name="Dobbs E."/>
            <person name="Dukaj L."/>
            <person name="Fan L."/>
            <person name="FitzGerald M.G."/>
            <person name="French C."/>
            <person name="Gujja S."/>
            <person name="Hansen K."/>
            <person name="Keifenheim D."/>
            <person name="Levin J.Z."/>
            <person name="Mosher R.A."/>
            <person name="Mueller C.A."/>
            <person name="Pfiffner J."/>
            <person name="Priest M."/>
            <person name="Russ C."/>
            <person name="Smialowska A."/>
            <person name="Swoboda P."/>
            <person name="Sykes S.M."/>
            <person name="Vaughn M."/>
            <person name="Vengrova S."/>
            <person name="Yoder R."/>
            <person name="Zeng Q."/>
            <person name="Allshire R."/>
            <person name="Baulcombe D."/>
            <person name="Birren B.W."/>
            <person name="Brown W."/>
            <person name="Ekwall K."/>
            <person name="Kellis M."/>
            <person name="Leatherwood J."/>
            <person name="Levin H."/>
            <person name="Margalit H."/>
            <person name="Martienssen R."/>
            <person name="Nieduszynski C.A."/>
            <person name="Spatafora J.W."/>
            <person name="Friedman N."/>
            <person name="Dalgaard J.Z."/>
            <person name="Baumann P."/>
            <person name="Niki H."/>
            <person name="Regev A."/>
            <person name="Nusbaum C."/>
        </authorList>
    </citation>
    <scope>NUCLEOTIDE SEQUENCE [LARGE SCALE GENOMIC DNA]</scope>
    <source>
        <strain evidence="4">yFS275 / FY16936</strain>
    </source>
</reference>
<dbReference type="HOGENOM" id="CLU_1797586_0_0_1"/>
<dbReference type="OMA" id="DQDQWNS"/>
<dbReference type="AlphaFoldDB" id="B6K351"/>
<keyword evidence="4" id="KW-1185">Reference proteome</keyword>
<protein>
    <submittedName>
        <fullName evidence="2">Ino80 complex subunit Iec5</fullName>
    </submittedName>
</protein>